<keyword evidence="6 8" id="KW-0808">Transferase</keyword>
<dbReference type="CDD" id="cd03791">
    <property type="entry name" value="GT5_Glycogen_synthase_DULL1-like"/>
    <property type="match status" value="1"/>
</dbReference>
<feature type="domain" description="Glycosyl transferase family 1" evidence="9">
    <location>
        <begin position="300"/>
        <end position="451"/>
    </location>
</feature>
<organism evidence="11 12">
    <name type="scientific">Geotalea uraniireducens</name>
    <dbReference type="NCBI Taxonomy" id="351604"/>
    <lineage>
        <taxon>Bacteria</taxon>
        <taxon>Pseudomonadati</taxon>
        <taxon>Thermodesulfobacteriota</taxon>
        <taxon>Desulfuromonadia</taxon>
        <taxon>Geobacterales</taxon>
        <taxon>Geobacteraceae</taxon>
        <taxon>Geotalea</taxon>
    </lineage>
</organism>
<evidence type="ECO:0000256" key="3">
    <source>
        <dbReference type="ARBA" id="ARBA00004964"/>
    </source>
</evidence>
<dbReference type="NCBIfam" id="NF001899">
    <property type="entry name" value="PRK00654.1-2"/>
    <property type="match status" value="1"/>
</dbReference>
<evidence type="ECO:0000256" key="8">
    <source>
        <dbReference type="HAMAP-Rule" id="MF_00484"/>
    </source>
</evidence>
<dbReference type="PANTHER" id="PTHR45825:SF11">
    <property type="entry name" value="ALPHA AMYLASE DOMAIN-CONTAINING PROTEIN"/>
    <property type="match status" value="1"/>
</dbReference>
<dbReference type="HAMAP" id="MF_00484">
    <property type="entry name" value="Glycogen_synth"/>
    <property type="match status" value="1"/>
</dbReference>
<protein>
    <recommendedName>
        <fullName evidence="8">Glycogen synthase</fullName>
        <ecNumber evidence="8">2.4.1.21</ecNumber>
    </recommendedName>
    <alternativeName>
        <fullName evidence="8">Starch [bacterial glycogen] synthase</fullName>
    </alternativeName>
</protein>
<keyword evidence="12" id="KW-1185">Reference proteome</keyword>
<comment type="catalytic activity">
    <reaction evidence="1 8">
        <text>[(1-&gt;4)-alpha-D-glucosyl](n) + ADP-alpha-D-glucose = [(1-&gt;4)-alpha-D-glucosyl](n+1) + ADP + H(+)</text>
        <dbReference type="Rhea" id="RHEA:18189"/>
        <dbReference type="Rhea" id="RHEA-COMP:9584"/>
        <dbReference type="Rhea" id="RHEA-COMP:9587"/>
        <dbReference type="ChEBI" id="CHEBI:15378"/>
        <dbReference type="ChEBI" id="CHEBI:15444"/>
        <dbReference type="ChEBI" id="CHEBI:57498"/>
        <dbReference type="ChEBI" id="CHEBI:456216"/>
        <dbReference type="EC" id="2.4.1.21"/>
    </reaction>
</comment>
<evidence type="ECO:0000256" key="1">
    <source>
        <dbReference type="ARBA" id="ARBA00001478"/>
    </source>
</evidence>
<evidence type="ECO:0000313" key="12">
    <source>
        <dbReference type="Proteomes" id="UP001317705"/>
    </source>
</evidence>
<evidence type="ECO:0000256" key="6">
    <source>
        <dbReference type="ARBA" id="ARBA00022679"/>
    </source>
</evidence>
<dbReference type="Pfam" id="PF00534">
    <property type="entry name" value="Glycos_transf_1"/>
    <property type="match status" value="1"/>
</dbReference>
<dbReference type="NCBIfam" id="TIGR02095">
    <property type="entry name" value="glgA"/>
    <property type="match status" value="1"/>
</dbReference>
<sequence length="485" mass="53798">MGMKILLVASEVTPFAKTGGLADVAAALPKALKQLGHDVRIIMPCYRSISQGDVPFRKARKSAEIELGGESLKGFLRQAALADVPVYLVENKYFFGRDYLYGSPEEDYPDNPRRFAFFCRAVLQLLKRMDFRPDVIHCHDWQTALIPIILRAELGDDPFFARTAVVFTIHNLAYQGLFRADALAEMGLSPALFTPDQLEYYGKVNLLKGAILAADVITTVSATYCREIMTPESGCGLEGVLQARADALVGIRNGLDTDEWNPAADRRIFRNYSAKSLAGKHADKLELQRELGLEVSSSVPLIGMVGRMVEQKGIELLISLLPRLGSERLQVAILGTGDRDSMARLQEFKERGVKNISITFGFHDELAPKIFAGSDLFLMPSRFEPCGLSQLIALRYGTVPVVRQTGGLADTIIDVTENPREGNGFSFSAYTADACWDAIQRALAALGDREGWRKIMRRGMSADVSWRQAAGKYEELYRTCLQKRK</sequence>
<evidence type="ECO:0000259" key="10">
    <source>
        <dbReference type="Pfam" id="PF08323"/>
    </source>
</evidence>
<dbReference type="InterPro" id="IPR013534">
    <property type="entry name" value="Starch_synth_cat_dom"/>
</dbReference>
<feature type="domain" description="Starch synthase catalytic" evidence="10">
    <location>
        <begin position="4"/>
        <end position="242"/>
    </location>
</feature>
<comment type="function">
    <text evidence="2 8">Synthesizes alpha-1,4-glucan chains using ADP-glucose.</text>
</comment>
<keyword evidence="5 8" id="KW-0328">Glycosyltransferase</keyword>
<reference evidence="11 12" key="1">
    <citation type="submission" date="2022-12" db="EMBL/GenBank/DDBJ databases">
        <title>Polyphasic characterization of Geotalea uranireducens NIT-SL11 newly isolated from a complex of sewage sludge and microbially reduced graphene oxide.</title>
        <authorList>
            <person name="Xie L."/>
            <person name="Yoshida N."/>
            <person name="Meng L."/>
        </authorList>
    </citation>
    <scope>NUCLEOTIDE SEQUENCE [LARGE SCALE GENOMIC DNA]</scope>
    <source>
        <strain evidence="11 12">NIT-SL11</strain>
    </source>
</reference>
<evidence type="ECO:0000313" key="11">
    <source>
        <dbReference type="EMBL" id="BDV41390.1"/>
    </source>
</evidence>
<evidence type="ECO:0000256" key="7">
    <source>
        <dbReference type="ARBA" id="ARBA00023056"/>
    </source>
</evidence>
<comment type="pathway">
    <text evidence="3 8">Glycan biosynthesis; glycogen biosynthesis.</text>
</comment>
<gene>
    <name evidence="11" type="primary">glgA2</name>
    <name evidence="8" type="synonym">glgA</name>
    <name evidence="11" type="ORF">GURASL_03130</name>
</gene>
<evidence type="ECO:0000256" key="2">
    <source>
        <dbReference type="ARBA" id="ARBA00002764"/>
    </source>
</evidence>
<keyword evidence="7 8" id="KW-0320">Glycogen biosynthesis</keyword>
<evidence type="ECO:0000259" key="9">
    <source>
        <dbReference type="Pfam" id="PF00534"/>
    </source>
</evidence>
<feature type="binding site" evidence="8">
    <location>
        <position position="17"/>
    </location>
    <ligand>
        <name>ADP-alpha-D-glucose</name>
        <dbReference type="ChEBI" id="CHEBI:57498"/>
    </ligand>
</feature>
<accession>A0ABM8EGK1</accession>
<dbReference type="PANTHER" id="PTHR45825">
    <property type="entry name" value="GRANULE-BOUND STARCH SYNTHASE 1, CHLOROPLASTIC/AMYLOPLASTIC"/>
    <property type="match status" value="1"/>
</dbReference>
<dbReference type="EMBL" id="AP027151">
    <property type="protein sequence ID" value="BDV41390.1"/>
    <property type="molecule type" value="Genomic_DNA"/>
</dbReference>
<dbReference type="Pfam" id="PF08323">
    <property type="entry name" value="Glyco_transf_5"/>
    <property type="match status" value="1"/>
</dbReference>
<comment type="similarity">
    <text evidence="4 8">Belongs to the glycosyltransferase 1 family. Bacterial/plant glycogen synthase subfamily.</text>
</comment>
<dbReference type="SUPFAM" id="SSF53756">
    <property type="entry name" value="UDP-Glycosyltransferase/glycogen phosphorylase"/>
    <property type="match status" value="1"/>
</dbReference>
<name>A0ABM8EGK1_9BACT</name>
<dbReference type="InterPro" id="IPR011835">
    <property type="entry name" value="GS/SS"/>
</dbReference>
<dbReference type="Proteomes" id="UP001317705">
    <property type="component" value="Chromosome"/>
</dbReference>
<dbReference type="InterPro" id="IPR001296">
    <property type="entry name" value="Glyco_trans_1"/>
</dbReference>
<evidence type="ECO:0000256" key="5">
    <source>
        <dbReference type="ARBA" id="ARBA00022676"/>
    </source>
</evidence>
<dbReference type="Gene3D" id="3.40.50.2000">
    <property type="entry name" value="Glycogen Phosphorylase B"/>
    <property type="match status" value="2"/>
</dbReference>
<dbReference type="EC" id="2.4.1.21" evidence="8"/>
<evidence type="ECO:0000256" key="4">
    <source>
        <dbReference type="ARBA" id="ARBA00010281"/>
    </source>
</evidence>
<proteinExistence type="inferred from homology"/>